<evidence type="ECO:0000313" key="3">
    <source>
        <dbReference type="Proteomes" id="UP001497497"/>
    </source>
</evidence>
<name>A0AAV2IAM1_LYMST</name>
<feature type="signal peptide" evidence="1">
    <location>
        <begin position="1"/>
        <end position="18"/>
    </location>
</feature>
<dbReference type="Proteomes" id="UP001497497">
    <property type="component" value="Unassembled WGS sequence"/>
</dbReference>
<proteinExistence type="predicted"/>
<accession>A0AAV2IAM1</accession>
<comment type="caution">
    <text evidence="2">The sequence shown here is derived from an EMBL/GenBank/DDBJ whole genome shotgun (WGS) entry which is preliminary data.</text>
</comment>
<organism evidence="2 3">
    <name type="scientific">Lymnaea stagnalis</name>
    <name type="common">Great pond snail</name>
    <name type="synonym">Helix stagnalis</name>
    <dbReference type="NCBI Taxonomy" id="6523"/>
    <lineage>
        <taxon>Eukaryota</taxon>
        <taxon>Metazoa</taxon>
        <taxon>Spiralia</taxon>
        <taxon>Lophotrochozoa</taxon>
        <taxon>Mollusca</taxon>
        <taxon>Gastropoda</taxon>
        <taxon>Heterobranchia</taxon>
        <taxon>Euthyneura</taxon>
        <taxon>Panpulmonata</taxon>
        <taxon>Hygrophila</taxon>
        <taxon>Lymnaeoidea</taxon>
        <taxon>Lymnaeidae</taxon>
        <taxon>Lymnaea</taxon>
    </lineage>
</organism>
<keyword evidence="3" id="KW-1185">Reference proteome</keyword>
<gene>
    <name evidence="2" type="ORF">GSLYS_00017115001</name>
</gene>
<reference evidence="2 3" key="1">
    <citation type="submission" date="2024-04" db="EMBL/GenBank/DDBJ databases">
        <authorList>
            <consortium name="Genoscope - CEA"/>
            <person name="William W."/>
        </authorList>
    </citation>
    <scope>NUCLEOTIDE SEQUENCE [LARGE SCALE GENOMIC DNA]</scope>
</reference>
<evidence type="ECO:0000313" key="2">
    <source>
        <dbReference type="EMBL" id="CAL1543581.1"/>
    </source>
</evidence>
<dbReference type="EMBL" id="CAXITT010000562">
    <property type="protein sequence ID" value="CAL1543581.1"/>
    <property type="molecule type" value="Genomic_DNA"/>
</dbReference>
<protein>
    <submittedName>
        <fullName evidence="2">Uncharacterized protein</fullName>
    </submittedName>
</protein>
<sequence>MQSVLLCSLILLSAVVFGQDPAQICLPSQLQVGYYNFIDNRYGVYSLDFTKSLAAKYDAIGKYVVVFDLKTFIAYNVTASGKCTKYRMDSTDASFQCLPSSAKLVSNNNTYLGHGLDMLIVQTWEIGLGEDTTLRLAYTMETPAFPTIRHLRSRSTGSAAAVFVYYNAVTEIDPKYFVIPSTCPNEIPLS</sequence>
<evidence type="ECO:0000256" key="1">
    <source>
        <dbReference type="SAM" id="SignalP"/>
    </source>
</evidence>
<keyword evidence="1" id="KW-0732">Signal</keyword>
<feature type="chain" id="PRO_5043472220" evidence="1">
    <location>
        <begin position="19"/>
        <end position="190"/>
    </location>
</feature>
<dbReference type="AlphaFoldDB" id="A0AAV2IAM1"/>